<dbReference type="RefSeq" id="WP_153356211.1">
    <property type="nucleotide sequence ID" value="NZ_WIXI01000047.1"/>
</dbReference>
<gene>
    <name evidence="4" type="ORF">GAO09_19465</name>
</gene>
<reference evidence="4 5" key="1">
    <citation type="submission" date="2019-11" db="EMBL/GenBank/DDBJ databases">
        <title>Genome analysis of Rhizobacterium cereale a novel genus and species isolated from maize roots in North Spain.</title>
        <authorList>
            <person name="Menendez E."/>
            <person name="Flores-Felix J.D."/>
            <person name="Ramirez-Bahena M.-H."/>
            <person name="Igual J.M."/>
            <person name="Garcia-Fraile P."/>
            <person name="Peix A."/>
            <person name="Velazquez E."/>
        </authorList>
    </citation>
    <scope>NUCLEOTIDE SEQUENCE [LARGE SCALE GENOMIC DNA]</scope>
    <source>
        <strain evidence="4 5">RZME27</strain>
    </source>
</reference>
<evidence type="ECO:0000256" key="1">
    <source>
        <dbReference type="ARBA" id="ARBA00023125"/>
    </source>
</evidence>
<dbReference type="InterPro" id="IPR036388">
    <property type="entry name" value="WH-like_DNA-bd_sf"/>
</dbReference>
<keyword evidence="5" id="KW-1185">Reference proteome</keyword>
<dbReference type="InterPro" id="IPR016032">
    <property type="entry name" value="Sig_transdc_resp-reg_C-effctor"/>
</dbReference>
<dbReference type="GO" id="GO:0006355">
    <property type="term" value="P:regulation of DNA-templated transcription"/>
    <property type="evidence" value="ECO:0007669"/>
    <property type="project" value="InterPro"/>
</dbReference>
<accession>A0A6A8AG66</accession>
<dbReference type="Pfam" id="PF00486">
    <property type="entry name" value="Trans_reg_C"/>
    <property type="match status" value="1"/>
</dbReference>
<evidence type="ECO:0000256" key="2">
    <source>
        <dbReference type="PROSITE-ProRule" id="PRU01091"/>
    </source>
</evidence>
<keyword evidence="1 2" id="KW-0238">DNA-binding</keyword>
<proteinExistence type="predicted"/>
<dbReference type="SUPFAM" id="SSF46894">
    <property type="entry name" value="C-terminal effector domain of the bipartite response regulators"/>
    <property type="match status" value="1"/>
</dbReference>
<organism evidence="4 5">
    <name type="scientific">Endobacterium cereale</name>
    <dbReference type="NCBI Taxonomy" id="2663029"/>
    <lineage>
        <taxon>Bacteria</taxon>
        <taxon>Pseudomonadati</taxon>
        <taxon>Pseudomonadota</taxon>
        <taxon>Alphaproteobacteria</taxon>
        <taxon>Hyphomicrobiales</taxon>
        <taxon>Rhizobiaceae</taxon>
        <taxon>Endobacterium</taxon>
    </lineage>
</organism>
<dbReference type="PROSITE" id="PS51755">
    <property type="entry name" value="OMPR_PHOB"/>
    <property type="match status" value="1"/>
</dbReference>
<protein>
    <recommendedName>
        <fullName evidence="3">OmpR/PhoB-type domain-containing protein</fullName>
    </recommendedName>
</protein>
<dbReference type="EMBL" id="WIXI01000047">
    <property type="protein sequence ID" value="MQY48216.1"/>
    <property type="molecule type" value="Genomic_DNA"/>
</dbReference>
<evidence type="ECO:0000259" key="3">
    <source>
        <dbReference type="PROSITE" id="PS51755"/>
    </source>
</evidence>
<evidence type="ECO:0000313" key="5">
    <source>
        <dbReference type="Proteomes" id="UP000435138"/>
    </source>
</evidence>
<dbReference type="AlphaFoldDB" id="A0A6A8AG66"/>
<evidence type="ECO:0000313" key="4">
    <source>
        <dbReference type="EMBL" id="MQY48216.1"/>
    </source>
</evidence>
<comment type="caution">
    <text evidence="4">The sequence shown here is derived from an EMBL/GenBank/DDBJ whole genome shotgun (WGS) entry which is preliminary data.</text>
</comment>
<feature type="domain" description="OmpR/PhoB-type" evidence="3">
    <location>
        <begin position="20"/>
        <end position="121"/>
    </location>
</feature>
<sequence length="193" mass="21688">MQAEKSFPEIPAKRNALICPCCLQFVEDVRFLVDPNTCQITNGDKTIKLSRQQFNLAKYLTDCFPRMATKEAIYDAVFMGENGEGPDIKIVDVIVCKIRPAMADVGLVVETVWGKGYKLVEADASEALLIKEASIRNRAAGTTRRWSDDLDNELLGLMRRKMKVAQCASILKMPYMAVERHYKKLKPLLESAA</sequence>
<dbReference type="InterPro" id="IPR001867">
    <property type="entry name" value="OmpR/PhoB-type_DNA-bd"/>
</dbReference>
<dbReference type="CDD" id="cd00383">
    <property type="entry name" value="trans_reg_C"/>
    <property type="match status" value="1"/>
</dbReference>
<dbReference type="Gene3D" id="1.10.10.10">
    <property type="entry name" value="Winged helix-like DNA-binding domain superfamily/Winged helix DNA-binding domain"/>
    <property type="match status" value="1"/>
</dbReference>
<dbReference type="SMART" id="SM00862">
    <property type="entry name" value="Trans_reg_C"/>
    <property type="match status" value="1"/>
</dbReference>
<dbReference type="GO" id="GO:0003677">
    <property type="term" value="F:DNA binding"/>
    <property type="evidence" value="ECO:0007669"/>
    <property type="project" value="UniProtKB-UniRule"/>
</dbReference>
<feature type="DNA-binding region" description="OmpR/PhoB-type" evidence="2">
    <location>
        <begin position="20"/>
        <end position="121"/>
    </location>
</feature>
<name>A0A6A8AG66_9HYPH</name>
<dbReference type="Proteomes" id="UP000435138">
    <property type="component" value="Unassembled WGS sequence"/>
</dbReference>
<dbReference type="GO" id="GO:0000160">
    <property type="term" value="P:phosphorelay signal transduction system"/>
    <property type="evidence" value="ECO:0007669"/>
    <property type="project" value="InterPro"/>
</dbReference>